<feature type="domain" description="Stealth protein CR3 conserved region 3" evidence="8">
    <location>
        <begin position="170"/>
        <end position="215"/>
    </location>
</feature>
<feature type="domain" description="Stealth protein CR1 conserved region 1" evidence="7">
    <location>
        <begin position="2"/>
        <end position="27"/>
    </location>
</feature>
<dbReference type="InterPro" id="IPR021520">
    <property type="entry name" value="Stealth_CR2"/>
</dbReference>
<evidence type="ECO:0000259" key="6">
    <source>
        <dbReference type="Pfam" id="PF11380"/>
    </source>
</evidence>
<dbReference type="InterPro" id="IPR031358">
    <property type="entry name" value="Stealth_CR1"/>
</dbReference>
<organism evidence="10 11">
    <name type="scientific">Gracilimonas sediminicola</name>
    <dbReference type="NCBI Taxonomy" id="2952158"/>
    <lineage>
        <taxon>Bacteria</taxon>
        <taxon>Pseudomonadati</taxon>
        <taxon>Balneolota</taxon>
        <taxon>Balneolia</taxon>
        <taxon>Balneolales</taxon>
        <taxon>Balneolaceae</taxon>
        <taxon>Gracilimonas</taxon>
    </lineage>
</organism>
<dbReference type="RefSeq" id="WP_255133860.1">
    <property type="nucleotide sequence ID" value="NZ_JANDBC010000001.1"/>
</dbReference>
<evidence type="ECO:0000256" key="4">
    <source>
        <dbReference type="ARBA" id="ARBA00023169"/>
    </source>
</evidence>
<dbReference type="PANTHER" id="PTHR24045">
    <property type="match status" value="1"/>
</dbReference>
<evidence type="ECO:0000259" key="7">
    <source>
        <dbReference type="Pfam" id="PF17101"/>
    </source>
</evidence>
<name>A0A9X2L2K8_9BACT</name>
<dbReference type="Pfam" id="PF11380">
    <property type="entry name" value="Stealth_CR2"/>
    <property type="match status" value="1"/>
</dbReference>
<accession>A0A9X2L2K8</accession>
<feature type="domain" description="Stealth protein CR4 conserved region 4" evidence="9">
    <location>
        <begin position="253"/>
        <end position="297"/>
    </location>
</feature>
<evidence type="ECO:0000256" key="5">
    <source>
        <dbReference type="ARBA" id="ARBA00032902"/>
    </source>
</evidence>
<comment type="caution">
    <text evidence="10">The sequence shown here is derived from an EMBL/GenBank/DDBJ whole genome shotgun (WGS) entry which is preliminary data.</text>
</comment>
<dbReference type="GO" id="GO:0000271">
    <property type="term" value="P:polysaccharide biosynthetic process"/>
    <property type="evidence" value="ECO:0007669"/>
    <property type="project" value="UniProtKB-KW"/>
</dbReference>
<dbReference type="Proteomes" id="UP001139125">
    <property type="component" value="Unassembled WGS sequence"/>
</dbReference>
<keyword evidence="4" id="KW-0270">Exopolysaccharide synthesis</keyword>
<dbReference type="PANTHER" id="PTHR24045:SF0">
    <property type="entry name" value="N-ACETYLGLUCOSAMINE-1-PHOSPHOTRANSFERASE SUBUNITS ALPHA_BETA"/>
    <property type="match status" value="1"/>
</dbReference>
<dbReference type="InterPro" id="IPR031357">
    <property type="entry name" value="Stealth_CR3"/>
</dbReference>
<dbReference type="InterPro" id="IPR031356">
    <property type="entry name" value="Stealth_CR4"/>
</dbReference>
<reference evidence="10" key="1">
    <citation type="submission" date="2022-06" db="EMBL/GenBank/DDBJ databases">
        <title>Gracilimonas sp. CAU 1638 isolated from sea sediment.</title>
        <authorList>
            <person name="Kim W."/>
        </authorList>
    </citation>
    <scope>NUCLEOTIDE SEQUENCE</scope>
    <source>
        <strain evidence="10">CAU 1638</strain>
    </source>
</reference>
<evidence type="ECO:0000313" key="10">
    <source>
        <dbReference type="EMBL" id="MCP9291165.1"/>
    </source>
</evidence>
<evidence type="ECO:0000256" key="2">
    <source>
        <dbReference type="ARBA" id="ARBA00022423"/>
    </source>
</evidence>
<dbReference type="AlphaFoldDB" id="A0A9X2L2K8"/>
<evidence type="ECO:0000259" key="8">
    <source>
        <dbReference type="Pfam" id="PF17102"/>
    </source>
</evidence>
<dbReference type="Pfam" id="PF17101">
    <property type="entry name" value="Stealth_CR1"/>
    <property type="match status" value="1"/>
</dbReference>
<comment type="similarity">
    <text evidence="1">Belongs to the stealth family.</text>
</comment>
<evidence type="ECO:0000259" key="9">
    <source>
        <dbReference type="Pfam" id="PF17103"/>
    </source>
</evidence>
<evidence type="ECO:0000313" key="11">
    <source>
        <dbReference type="Proteomes" id="UP001139125"/>
    </source>
</evidence>
<sequence length="298" mass="36119">MNFDVVYTWVNGSDQEYAKIRDAYASKKKDTNPERYRDTFQMIRYSLRSLEKYFNRFNKIYILTARPQVPEWLDVSNERIELVHHDQVIPDKYLPTFNSNVIESFLHNIPGLSENFLYMNDDFLFGAPVSLQSFYKDHKYRVYNTFFGENLKWRIHDGYRDIVGLGIIEHQPIMINKKYWKEAFSVFPDKTENTRQHKFRNDRDLFPLKLYRYHMLKHHRNESDPVWITELIKIFRFHKLTNNFSKQQSFFDKMKRNSPEFYCLNDDLRGNPNPRVVELVKEFLEQKYPAPSSFELTD</sequence>
<gene>
    <name evidence="10" type="ORF">NM125_06180</name>
</gene>
<evidence type="ECO:0000256" key="1">
    <source>
        <dbReference type="ARBA" id="ARBA00007583"/>
    </source>
</evidence>
<evidence type="ECO:0000256" key="3">
    <source>
        <dbReference type="ARBA" id="ARBA00022679"/>
    </source>
</evidence>
<dbReference type="Pfam" id="PF17103">
    <property type="entry name" value="Stealth_CR4"/>
    <property type="match status" value="1"/>
</dbReference>
<proteinExistence type="inferred from homology"/>
<keyword evidence="3" id="KW-0808">Transferase</keyword>
<dbReference type="InterPro" id="IPR047141">
    <property type="entry name" value="Stealth"/>
</dbReference>
<feature type="domain" description="Stealth protein CR2 conserved region 2" evidence="6">
    <location>
        <begin position="35"/>
        <end position="139"/>
    </location>
</feature>
<dbReference type="Pfam" id="PF17102">
    <property type="entry name" value="Stealth_CR3"/>
    <property type="match status" value="1"/>
</dbReference>
<dbReference type="EMBL" id="JANDBC010000001">
    <property type="protein sequence ID" value="MCP9291165.1"/>
    <property type="molecule type" value="Genomic_DNA"/>
</dbReference>
<dbReference type="GO" id="GO:0016772">
    <property type="term" value="F:transferase activity, transferring phosphorus-containing groups"/>
    <property type="evidence" value="ECO:0007669"/>
    <property type="project" value="InterPro"/>
</dbReference>
<protein>
    <recommendedName>
        <fullName evidence="2">Capsular polysaccharide phosphotransferase SacB</fullName>
    </recommendedName>
    <alternativeName>
        <fullName evidence="5">Stealth protein SacB</fullName>
    </alternativeName>
</protein>
<keyword evidence="11" id="KW-1185">Reference proteome</keyword>